<reference evidence="1 2" key="1">
    <citation type="submission" date="2021-06" db="EMBL/GenBank/DDBJ databases">
        <title>Caerostris darwini draft genome.</title>
        <authorList>
            <person name="Kono N."/>
            <person name="Arakawa K."/>
        </authorList>
    </citation>
    <scope>NUCLEOTIDE SEQUENCE [LARGE SCALE GENOMIC DNA]</scope>
</reference>
<accession>A0AAV4R8H7</accession>
<proteinExistence type="predicted"/>
<evidence type="ECO:0000313" key="2">
    <source>
        <dbReference type="Proteomes" id="UP001054837"/>
    </source>
</evidence>
<sequence>MCCHRSSVTRRGSADDSPHHCRFPQNPLAIFYMIPLSPFWRFVPKNVFIKYLLEFSRMNGDAKSKVGVIDRCADQSGLLPASSFTS</sequence>
<name>A0AAV4R8H7_9ARAC</name>
<dbReference type="Proteomes" id="UP001054837">
    <property type="component" value="Unassembled WGS sequence"/>
</dbReference>
<organism evidence="1 2">
    <name type="scientific">Caerostris darwini</name>
    <dbReference type="NCBI Taxonomy" id="1538125"/>
    <lineage>
        <taxon>Eukaryota</taxon>
        <taxon>Metazoa</taxon>
        <taxon>Ecdysozoa</taxon>
        <taxon>Arthropoda</taxon>
        <taxon>Chelicerata</taxon>
        <taxon>Arachnida</taxon>
        <taxon>Araneae</taxon>
        <taxon>Araneomorphae</taxon>
        <taxon>Entelegynae</taxon>
        <taxon>Araneoidea</taxon>
        <taxon>Araneidae</taxon>
        <taxon>Caerostris</taxon>
    </lineage>
</organism>
<evidence type="ECO:0000313" key="1">
    <source>
        <dbReference type="EMBL" id="GIY16929.1"/>
    </source>
</evidence>
<keyword evidence="2" id="KW-1185">Reference proteome</keyword>
<comment type="caution">
    <text evidence="1">The sequence shown here is derived from an EMBL/GenBank/DDBJ whole genome shotgun (WGS) entry which is preliminary data.</text>
</comment>
<dbReference type="EMBL" id="BPLQ01005749">
    <property type="protein sequence ID" value="GIY16929.1"/>
    <property type="molecule type" value="Genomic_DNA"/>
</dbReference>
<gene>
    <name evidence="1" type="ORF">CDAR_36321</name>
</gene>
<protein>
    <submittedName>
        <fullName evidence="1">Uncharacterized protein</fullName>
    </submittedName>
</protein>
<dbReference type="AlphaFoldDB" id="A0AAV4R8H7"/>